<dbReference type="Proteomes" id="UP000620104">
    <property type="component" value="Unassembled WGS sequence"/>
</dbReference>
<keyword evidence="6" id="KW-0472">Membrane</keyword>
<sequence>MPHHTTTIAILAAIVVMLFVYQYVGTPSSLDLDTYVPLTNSVKFGATVEGLTSNIQEAEDLDWDALPEAGGDLLNGEGDQAVSSGKRKVRIDLGVMSRCPDARLCESVMDKVFSYPGIRDKIDVRLNYIGRPDDSETYGVSCMHGDRECAGNIHQLCMQQHTLTTSLTPPHPSSPDTPYLSTALPPYWSFTLAQNFIDSSRTGDLEYAKECAKAVGVDWESSGVARCVGRAGTDERLMEDGEEMEDGMEGQKLLLESVKKLIDMDVAKSCTILIEDKVRCVHDGSWKNCDEGHEILDFVHSIDKEYEKLHS</sequence>
<dbReference type="EMBL" id="BLZA01000030">
    <property type="protein sequence ID" value="GHJ88681.1"/>
    <property type="molecule type" value="Genomic_DNA"/>
</dbReference>
<dbReference type="PANTHER" id="PTHR13234:SF8">
    <property type="entry name" value="GAMMA-INTERFERON-INDUCIBLE LYSOSOMAL THIOL REDUCTASE"/>
    <property type="match status" value="1"/>
</dbReference>
<dbReference type="AlphaFoldDB" id="A0A8H3TW51"/>
<evidence type="ECO:0000256" key="5">
    <source>
        <dbReference type="ARBA" id="ARBA00023180"/>
    </source>
</evidence>
<dbReference type="GO" id="GO:0016671">
    <property type="term" value="F:oxidoreductase activity, acting on a sulfur group of donors, disulfide as acceptor"/>
    <property type="evidence" value="ECO:0007669"/>
    <property type="project" value="InterPro"/>
</dbReference>
<comment type="caution">
    <text evidence="7">The sequence shown here is derived from an EMBL/GenBank/DDBJ whole genome shotgun (WGS) entry which is preliminary data.</text>
</comment>
<evidence type="ECO:0000256" key="4">
    <source>
        <dbReference type="ARBA" id="ARBA00022729"/>
    </source>
</evidence>
<keyword evidence="4" id="KW-0732">Signal</keyword>
<evidence type="ECO:0000313" key="7">
    <source>
        <dbReference type="EMBL" id="GHJ88681.1"/>
    </source>
</evidence>
<proteinExistence type="inferred from homology"/>
<feature type="transmembrane region" description="Helical" evidence="6">
    <location>
        <begin position="7"/>
        <end position="24"/>
    </location>
</feature>
<keyword evidence="6" id="KW-1133">Transmembrane helix</keyword>
<gene>
    <name evidence="7" type="ORF">NliqN6_5083</name>
</gene>
<accession>A0A8H3TW51</accession>
<keyword evidence="3" id="KW-0964">Secreted</keyword>
<dbReference type="Pfam" id="PF03227">
    <property type="entry name" value="GILT"/>
    <property type="match status" value="1"/>
</dbReference>
<keyword evidence="8" id="KW-1185">Reference proteome</keyword>
<evidence type="ECO:0000256" key="6">
    <source>
        <dbReference type="SAM" id="Phobius"/>
    </source>
</evidence>
<comment type="subcellular location">
    <subcellularLocation>
        <location evidence="1">Secreted</location>
    </subcellularLocation>
</comment>
<protein>
    <submittedName>
        <fullName evidence="7">Uncharacterized protein</fullName>
    </submittedName>
</protein>
<comment type="similarity">
    <text evidence="2">Belongs to the GILT family.</text>
</comment>
<evidence type="ECO:0000256" key="3">
    <source>
        <dbReference type="ARBA" id="ARBA00022525"/>
    </source>
</evidence>
<dbReference type="PANTHER" id="PTHR13234">
    <property type="entry name" value="GAMMA-INTERFERON INDUCIBLE LYSOSOMAL THIOL REDUCTASE GILT"/>
    <property type="match status" value="1"/>
</dbReference>
<organism evidence="7 8">
    <name type="scientific">Naganishia liquefaciens</name>
    <dbReference type="NCBI Taxonomy" id="104408"/>
    <lineage>
        <taxon>Eukaryota</taxon>
        <taxon>Fungi</taxon>
        <taxon>Dikarya</taxon>
        <taxon>Basidiomycota</taxon>
        <taxon>Agaricomycotina</taxon>
        <taxon>Tremellomycetes</taxon>
        <taxon>Filobasidiales</taxon>
        <taxon>Filobasidiaceae</taxon>
        <taxon>Naganishia</taxon>
    </lineage>
</organism>
<evidence type="ECO:0000256" key="2">
    <source>
        <dbReference type="ARBA" id="ARBA00005679"/>
    </source>
</evidence>
<dbReference type="OrthoDB" id="958254at2759"/>
<name>A0A8H3TW51_9TREE</name>
<keyword evidence="6" id="KW-0812">Transmembrane</keyword>
<keyword evidence="5" id="KW-0325">Glycoprotein</keyword>
<dbReference type="GO" id="GO:0005576">
    <property type="term" value="C:extracellular region"/>
    <property type="evidence" value="ECO:0007669"/>
    <property type="project" value="UniProtKB-SubCell"/>
</dbReference>
<evidence type="ECO:0000313" key="8">
    <source>
        <dbReference type="Proteomes" id="UP000620104"/>
    </source>
</evidence>
<dbReference type="InterPro" id="IPR004911">
    <property type="entry name" value="Interferon-induced_GILT"/>
</dbReference>
<evidence type="ECO:0000256" key="1">
    <source>
        <dbReference type="ARBA" id="ARBA00004613"/>
    </source>
</evidence>
<reference evidence="7" key="1">
    <citation type="submission" date="2020-07" db="EMBL/GenBank/DDBJ databases">
        <title>Draft Genome Sequence of a Deep-Sea Yeast, Naganishia (Cryptococcus) liquefaciens strain N6.</title>
        <authorList>
            <person name="Han Y.W."/>
            <person name="Kajitani R."/>
            <person name="Morimoto H."/>
            <person name="Parhat M."/>
            <person name="Tsubouchi H."/>
            <person name="Bakenova O."/>
            <person name="Ogata M."/>
            <person name="Argunhan B."/>
            <person name="Aoki R."/>
            <person name="Kajiwara S."/>
            <person name="Itoh T."/>
            <person name="Iwasaki H."/>
        </authorList>
    </citation>
    <scope>NUCLEOTIDE SEQUENCE</scope>
    <source>
        <strain evidence="7">N6</strain>
    </source>
</reference>